<gene>
    <name evidence="1" type="ORF">J5A65_13310</name>
</gene>
<accession>A0ABX7Y555</accession>
<dbReference type="EMBL" id="CP072384">
    <property type="protein sequence ID" value="QUC07873.1"/>
    <property type="molecule type" value="Genomic_DNA"/>
</dbReference>
<name>A0ABX7Y555_9ACTN</name>
<dbReference type="Gene3D" id="3.30.70.100">
    <property type="match status" value="1"/>
</dbReference>
<evidence type="ECO:0000313" key="2">
    <source>
        <dbReference type="Proteomes" id="UP000678513"/>
    </source>
</evidence>
<protein>
    <recommendedName>
        <fullName evidence="3">EthD domain-containing protein</fullName>
    </recommendedName>
</protein>
<sequence>MPLLISHEISLHAGVDPEEFERFVQEQDYPTCPAFRSLLAFTVVGDAEVPGLYREFILVTDAEAFARDMDSKEFRRLEEKFGALAAVTSETVEDVVGLGYRATHDIDRKEKL</sequence>
<organism evidence="1 2">
    <name type="scientific">Arachnia rubra</name>
    <dbReference type="NCBI Taxonomy" id="1547448"/>
    <lineage>
        <taxon>Bacteria</taxon>
        <taxon>Bacillati</taxon>
        <taxon>Actinomycetota</taxon>
        <taxon>Actinomycetes</taxon>
        <taxon>Propionibacteriales</taxon>
        <taxon>Propionibacteriaceae</taxon>
        <taxon>Arachnia</taxon>
    </lineage>
</organism>
<dbReference type="RefSeq" id="WP_212322988.1">
    <property type="nucleotide sequence ID" value="NZ_AP024463.1"/>
</dbReference>
<evidence type="ECO:0008006" key="3">
    <source>
        <dbReference type="Google" id="ProtNLM"/>
    </source>
</evidence>
<dbReference type="Pfam" id="PF11639">
    <property type="entry name" value="HapK"/>
    <property type="match status" value="1"/>
</dbReference>
<dbReference type="Proteomes" id="UP000678513">
    <property type="component" value="Chromosome"/>
</dbReference>
<evidence type="ECO:0000313" key="1">
    <source>
        <dbReference type="EMBL" id="QUC07873.1"/>
    </source>
</evidence>
<dbReference type="InterPro" id="IPR021667">
    <property type="entry name" value="HapK"/>
</dbReference>
<reference evidence="1 2" key="1">
    <citation type="submission" date="2021-03" db="EMBL/GenBank/DDBJ databases">
        <title>Human Oral Microbial Genomes.</title>
        <authorList>
            <person name="Johnston C.D."/>
            <person name="Chen T."/>
            <person name="Dewhirst F.E."/>
        </authorList>
    </citation>
    <scope>NUCLEOTIDE SEQUENCE [LARGE SCALE GENOMIC DNA]</scope>
    <source>
        <strain evidence="1 2">DSMZ 100122</strain>
    </source>
</reference>
<keyword evidence="2" id="KW-1185">Reference proteome</keyword>
<proteinExistence type="predicted"/>